<gene>
    <name evidence="2" type="ORF">COT67_00885</name>
</gene>
<keyword evidence="1" id="KW-0472">Membrane</keyword>
<accession>A0A2H0WLR6</accession>
<name>A0A2H0WLR6_9BACT</name>
<comment type="caution">
    <text evidence="2">The sequence shown here is derived from an EMBL/GenBank/DDBJ whole genome shotgun (WGS) entry which is preliminary data.</text>
</comment>
<evidence type="ECO:0000313" key="2">
    <source>
        <dbReference type="EMBL" id="PIS13594.1"/>
    </source>
</evidence>
<dbReference type="Proteomes" id="UP000230353">
    <property type="component" value="Unassembled WGS sequence"/>
</dbReference>
<feature type="transmembrane region" description="Helical" evidence="1">
    <location>
        <begin position="75"/>
        <end position="101"/>
    </location>
</feature>
<protein>
    <submittedName>
        <fullName evidence="2">Uncharacterized protein</fullName>
    </submittedName>
</protein>
<evidence type="ECO:0000256" key="1">
    <source>
        <dbReference type="SAM" id="Phobius"/>
    </source>
</evidence>
<evidence type="ECO:0000313" key="3">
    <source>
        <dbReference type="Proteomes" id="UP000230353"/>
    </source>
</evidence>
<feature type="transmembrane region" description="Helical" evidence="1">
    <location>
        <begin position="40"/>
        <end position="63"/>
    </location>
</feature>
<dbReference type="AlphaFoldDB" id="A0A2H0WLR6"/>
<dbReference type="EMBL" id="PEZL01000012">
    <property type="protein sequence ID" value="PIS13594.1"/>
    <property type="molecule type" value="Genomic_DNA"/>
</dbReference>
<feature type="transmembrane region" description="Helical" evidence="1">
    <location>
        <begin position="113"/>
        <end position="132"/>
    </location>
</feature>
<proteinExistence type="predicted"/>
<keyword evidence="1" id="KW-1133">Transmembrane helix</keyword>
<reference evidence="3" key="1">
    <citation type="submission" date="2017-09" db="EMBL/GenBank/DDBJ databases">
        <title>Depth-based differentiation of microbial function through sediment-hosted aquifers and enrichment of novel symbionts in the deep terrestrial subsurface.</title>
        <authorList>
            <person name="Probst A.J."/>
            <person name="Ladd B."/>
            <person name="Jarett J.K."/>
            <person name="Geller-Mcgrath D.E."/>
            <person name="Sieber C.M.K."/>
            <person name="Emerson J.B."/>
            <person name="Anantharaman K."/>
            <person name="Thomas B.C."/>
            <person name="Malmstrom R."/>
            <person name="Stieglmeier M."/>
            <person name="Klingl A."/>
            <person name="Woyke T."/>
            <person name="Ryan C.M."/>
            <person name="Banfield J.F."/>
        </authorList>
    </citation>
    <scope>NUCLEOTIDE SEQUENCE [LARGE SCALE GENOMIC DNA]</scope>
</reference>
<keyword evidence="1" id="KW-0812">Transmembrane</keyword>
<feature type="transmembrane region" description="Helical" evidence="1">
    <location>
        <begin position="7"/>
        <end position="28"/>
    </location>
</feature>
<sequence length="168" mass="19638">MKTRTVVFLVLFVIFAMVVVFGGHWFFYFSVVNFFSVESILYQKIILWTAILPSGVFVFSSILPHWHEFFVIRILNFISGFWIGLLTNLLMASGLIWFFLWLNKFLNVIVNRMVLTLLFFGLALLFSFYGMWNAFNPRIKNISVDIPGLPEVWRGKKSCRSPMFISVL</sequence>
<organism evidence="2 3">
    <name type="scientific">Candidatus Tagabacteria bacterium CG09_land_8_20_14_0_10_41_14</name>
    <dbReference type="NCBI Taxonomy" id="1975021"/>
    <lineage>
        <taxon>Bacteria</taxon>
        <taxon>Candidatus Tagaibacteriota</taxon>
    </lineage>
</organism>